<proteinExistence type="predicted"/>
<feature type="domain" description="ABC transporter" evidence="4">
    <location>
        <begin position="6"/>
        <end position="253"/>
    </location>
</feature>
<dbReference type="SMART" id="SM00382">
    <property type="entry name" value="AAA"/>
    <property type="match status" value="1"/>
</dbReference>
<keyword evidence="1" id="KW-0813">Transport</keyword>
<keyword evidence="6" id="KW-1185">Reference proteome</keyword>
<evidence type="ECO:0000313" key="5">
    <source>
        <dbReference type="EMBL" id="SHJ29535.1"/>
    </source>
</evidence>
<dbReference type="OrthoDB" id="9779872at2"/>
<dbReference type="PANTHER" id="PTHR45772:SF4">
    <property type="entry name" value="ABC TRANSPORTER ATP-BINDING PROTEIN"/>
    <property type="match status" value="1"/>
</dbReference>
<evidence type="ECO:0000256" key="1">
    <source>
        <dbReference type="ARBA" id="ARBA00022448"/>
    </source>
</evidence>
<dbReference type="AlphaFoldDB" id="A0A1M6I544"/>
<keyword evidence="2" id="KW-0547">Nucleotide-binding</keyword>
<dbReference type="SUPFAM" id="SSF52540">
    <property type="entry name" value="P-loop containing nucleoside triphosphate hydrolases"/>
    <property type="match status" value="1"/>
</dbReference>
<dbReference type="Pfam" id="PF12399">
    <property type="entry name" value="BCA_ABC_TP_C"/>
    <property type="match status" value="1"/>
</dbReference>
<keyword evidence="3 5" id="KW-0067">ATP-binding</keyword>
<dbReference type="GO" id="GO:0005886">
    <property type="term" value="C:plasma membrane"/>
    <property type="evidence" value="ECO:0007669"/>
    <property type="project" value="TreeGrafter"/>
</dbReference>
<dbReference type="Proteomes" id="UP000184387">
    <property type="component" value="Unassembled WGS sequence"/>
</dbReference>
<protein>
    <submittedName>
        <fullName evidence="5">Branched-chain amino acid transport system ATP-binding protein</fullName>
    </submittedName>
</protein>
<dbReference type="PROSITE" id="PS50893">
    <property type="entry name" value="ABC_TRANSPORTER_2"/>
    <property type="match status" value="1"/>
</dbReference>
<organism evidence="5 6">
    <name type="scientific">Muricoccus roseus</name>
    <dbReference type="NCBI Taxonomy" id="198092"/>
    <lineage>
        <taxon>Bacteria</taxon>
        <taxon>Pseudomonadati</taxon>
        <taxon>Pseudomonadota</taxon>
        <taxon>Alphaproteobacteria</taxon>
        <taxon>Acetobacterales</taxon>
        <taxon>Roseomonadaceae</taxon>
        <taxon>Muricoccus</taxon>
    </lineage>
</organism>
<dbReference type="FunFam" id="3.40.50.300:FF:000421">
    <property type="entry name" value="Branched-chain amino acid ABC transporter ATP-binding protein"/>
    <property type="match status" value="1"/>
</dbReference>
<evidence type="ECO:0000259" key="4">
    <source>
        <dbReference type="PROSITE" id="PS50893"/>
    </source>
</evidence>
<dbReference type="EMBL" id="FQZF01000011">
    <property type="protein sequence ID" value="SHJ29535.1"/>
    <property type="molecule type" value="Genomic_DNA"/>
</dbReference>
<dbReference type="PANTHER" id="PTHR45772">
    <property type="entry name" value="CONSERVED COMPONENT OF ABC TRANSPORTER FOR NATURAL AMINO ACIDS-RELATED"/>
    <property type="match status" value="1"/>
</dbReference>
<dbReference type="GO" id="GO:0016887">
    <property type="term" value="F:ATP hydrolysis activity"/>
    <property type="evidence" value="ECO:0007669"/>
    <property type="project" value="InterPro"/>
</dbReference>
<name>A0A1M6I544_9PROT</name>
<dbReference type="CDD" id="cd03219">
    <property type="entry name" value="ABC_Mj1267_LivG_branched"/>
    <property type="match status" value="1"/>
</dbReference>
<evidence type="ECO:0000256" key="3">
    <source>
        <dbReference type="ARBA" id="ARBA00022840"/>
    </source>
</evidence>
<reference evidence="5 6" key="1">
    <citation type="submission" date="2016-11" db="EMBL/GenBank/DDBJ databases">
        <authorList>
            <person name="Jaros S."/>
            <person name="Januszkiewicz K."/>
            <person name="Wedrychowicz H."/>
        </authorList>
    </citation>
    <scope>NUCLEOTIDE SEQUENCE [LARGE SCALE GENOMIC DNA]</scope>
    <source>
        <strain evidence="5 6">DSM 14916</strain>
    </source>
</reference>
<dbReference type="RefSeq" id="WP_073134694.1">
    <property type="nucleotide sequence ID" value="NZ_FQZF01000011.1"/>
</dbReference>
<dbReference type="InterPro" id="IPR032823">
    <property type="entry name" value="BCA_ABC_TP_C"/>
</dbReference>
<dbReference type="InterPro" id="IPR027417">
    <property type="entry name" value="P-loop_NTPase"/>
</dbReference>
<dbReference type="GO" id="GO:0005524">
    <property type="term" value="F:ATP binding"/>
    <property type="evidence" value="ECO:0007669"/>
    <property type="project" value="UniProtKB-KW"/>
</dbReference>
<dbReference type="Gene3D" id="3.40.50.300">
    <property type="entry name" value="P-loop containing nucleotide triphosphate hydrolases"/>
    <property type="match status" value="1"/>
</dbReference>
<dbReference type="Pfam" id="PF00005">
    <property type="entry name" value="ABC_tran"/>
    <property type="match status" value="1"/>
</dbReference>
<dbReference type="STRING" id="198092.SAMN02745194_02220"/>
<sequence length="263" mass="27981">MTAPLLRVEHVMVQIGGLVAVSDLGFEVGQGEVVSLIGPNGAGKTTAFNAITGYIRPRRGTIHFEGRDIIGLSPERIAALGLVRSFQRTSIFGACTVLENALMALHLRGRAGLLEAFIPLPGRRREEARLRDEAMAMLDFVGLSARAAARADSLAYGEQRRLGIALAAAAAPRLLLLDEPAAGLNPSETADCMALIRQLRDRGTTILLVEHDMAMVMRISDRIVVLNQGRIIADGPPAAIRENPEVIRAYLGGAPEGVGHAAA</sequence>
<evidence type="ECO:0000313" key="6">
    <source>
        <dbReference type="Proteomes" id="UP000184387"/>
    </source>
</evidence>
<evidence type="ECO:0000256" key="2">
    <source>
        <dbReference type="ARBA" id="ARBA00022741"/>
    </source>
</evidence>
<dbReference type="InterPro" id="IPR017871">
    <property type="entry name" value="ABC_transporter-like_CS"/>
</dbReference>
<accession>A0A1M6I544</accession>
<dbReference type="InterPro" id="IPR003593">
    <property type="entry name" value="AAA+_ATPase"/>
</dbReference>
<gene>
    <name evidence="5" type="ORF">SAMN02745194_02220</name>
</gene>
<dbReference type="InterPro" id="IPR003439">
    <property type="entry name" value="ABC_transporter-like_ATP-bd"/>
</dbReference>
<dbReference type="PROSITE" id="PS00211">
    <property type="entry name" value="ABC_TRANSPORTER_1"/>
    <property type="match status" value="1"/>
</dbReference>
<dbReference type="InterPro" id="IPR051120">
    <property type="entry name" value="ABC_AA/LPS_Transport"/>
</dbReference>